<evidence type="ECO:0000256" key="2">
    <source>
        <dbReference type="ARBA" id="ARBA00022801"/>
    </source>
</evidence>
<evidence type="ECO:0000256" key="7">
    <source>
        <dbReference type="RuleBase" id="RU361133"/>
    </source>
</evidence>
<evidence type="ECO:0000256" key="3">
    <source>
        <dbReference type="ARBA" id="ARBA00022963"/>
    </source>
</evidence>
<accession>A0A2T2NKR8</accession>
<dbReference type="SMART" id="SM00149">
    <property type="entry name" value="PLCYc"/>
    <property type="match status" value="1"/>
</dbReference>
<evidence type="ECO:0000256" key="6">
    <source>
        <dbReference type="ARBA" id="ARBA00059664"/>
    </source>
</evidence>
<organism evidence="10 11">
    <name type="scientific">Corynespora cassiicola Philippines</name>
    <dbReference type="NCBI Taxonomy" id="1448308"/>
    <lineage>
        <taxon>Eukaryota</taxon>
        <taxon>Fungi</taxon>
        <taxon>Dikarya</taxon>
        <taxon>Ascomycota</taxon>
        <taxon>Pezizomycotina</taxon>
        <taxon>Dothideomycetes</taxon>
        <taxon>Pleosporomycetidae</taxon>
        <taxon>Pleosporales</taxon>
        <taxon>Corynesporascaceae</taxon>
        <taxon>Corynespora</taxon>
    </lineage>
</organism>
<dbReference type="SMART" id="SM00148">
    <property type="entry name" value="PLCXc"/>
    <property type="match status" value="1"/>
</dbReference>
<dbReference type="PANTHER" id="PTHR10336">
    <property type="entry name" value="PHOSPHOINOSITIDE-SPECIFIC PHOSPHOLIPASE C FAMILY PROTEIN"/>
    <property type="match status" value="1"/>
</dbReference>
<keyword evidence="5" id="KW-0807">Transducer</keyword>
<dbReference type="SUPFAM" id="SSF49562">
    <property type="entry name" value="C2 domain (Calcium/lipid-binding domain, CaLB)"/>
    <property type="match status" value="1"/>
</dbReference>
<dbReference type="EC" id="3.1.4.11" evidence="7"/>
<dbReference type="InterPro" id="IPR001192">
    <property type="entry name" value="PI-PLC_fam"/>
</dbReference>
<dbReference type="STRING" id="1448308.A0A2T2NKR8"/>
<dbReference type="Proteomes" id="UP000240883">
    <property type="component" value="Unassembled WGS sequence"/>
</dbReference>
<evidence type="ECO:0000256" key="1">
    <source>
        <dbReference type="ARBA" id="ARBA00001195"/>
    </source>
</evidence>
<dbReference type="Gene3D" id="3.20.20.190">
    <property type="entry name" value="Phosphatidylinositol (PI) phosphodiesterase"/>
    <property type="match status" value="1"/>
</dbReference>
<dbReference type="PRINTS" id="PR00390">
    <property type="entry name" value="PHPHLIPASEC"/>
</dbReference>
<feature type="region of interest" description="Disordered" evidence="8">
    <location>
        <begin position="260"/>
        <end position="289"/>
    </location>
</feature>
<feature type="compositionally biased region" description="Acidic residues" evidence="8">
    <location>
        <begin position="262"/>
        <end position="277"/>
    </location>
</feature>
<keyword evidence="3 7" id="KW-0442">Lipid degradation</keyword>
<comment type="catalytic activity">
    <reaction evidence="1 7">
        <text>a 1,2-diacyl-sn-glycero-3-phospho-(1D-myo-inositol-4,5-bisphosphate) + H2O = 1D-myo-inositol 1,4,5-trisphosphate + a 1,2-diacyl-sn-glycerol + H(+)</text>
        <dbReference type="Rhea" id="RHEA:33179"/>
        <dbReference type="ChEBI" id="CHEBI:15377"/>
        <dbReference type="ChEBI" id="CHEBI:15378"/>
        <dbReference type="ChEBI" id="CHEBI:17815"/>
        <dbReference type="ChEBI" id="CHEBI:58456"/>
        <dbReference type="ChEBI" id="CHEBI:203600"/>
        <dbReference type="EC" id="3.1.4.11"/>
    </reaction>
</comment>
<dbReference type="GO" id="GO:0004435">
    <property type="term" value="F:phosphatidylinositol-4,5-bisphosphate phospholipase C activity"/>
    <property type="evidence" value="ECO:0007669"/>
    <property type="project" value="UniProtKB-EC"/>
</dbReference>
<keyword evidence="2 7" id="KW-0378">Hydrolase</keyword>
<dbReference type="OrthoDB" id="269822at2759"/>
<keyword evidence="11" id="KW-1185">Reference proteome</keyword>
<sequence>MADLVSSIAKLSPFSKKKVVDDEDKGEAIDSGTVAGGGHALRQSAITKEQLRVSHALKSFIANEGILSEAEAGLDSDEPTPALREFLSKPHIRVPHEVIDRSHPLPNYYISSSHNTYLMAHQLYGESHATAYETALHTGSRCVEIDAWDGDNEDEPKVTHGYTLVSNIPFREVCETIRDVVDKEAADGINAAPIMISLENHCGPHGQLRMVQIMTEIWGHRLLSKSVRDKGTREQEGSGDHVTLAELGNKIVVIVEYHLPDEQEDSDTTSSSSEDEEQHNAHEQYKQKRKTANAGIIIPELAELGVYAQSVKPANNSWYESMLENAPHHQLINVSETGLKEHMPANSAKIARHNSHHLMRVYPKGTRISSKNLAPVPFWGVGAQICALNWQTFGGSSQINEALFSGSSGYVLKPAPLRLGGNGVLNTGRRKLLRLHVAGATDVPLPEGRDDAIKPYLTCTLVHPNDLNNIPPKKKTSPYKPHKLTGFLHKENPPATDPLWREVLEWEYDDNELVFLRLLIKSDDSFAKNPLFAVAAVRLLYVTSGWNFIRMLDLGGHETKCTLLVKFEFLDA</sequence>
<dbReference type="CDD" id="cd08598">
    <property type="entry name" value="PI-PLC1c_yeast"/>
    <property type="match status" value="1"/>
</dbReference>
<reference evidence="10 11" key="1">
    <citation type="journal article" date="2018" name="Front. Microbiol.">
        <title>Genome-Wide Analysis of Corynespora cassiicola Leaf Fall Disease Putative Effectors.</title>
        <authorList>
            <person name="Lopez D."/>
            <person name="Ribeiro S."/>
            <person name="Label P."/>
            <person name="Fumanal B."/>
            <person name="Venisse J.S."/>
            <person name="Kohler A."/>
            <person name="de Oliveira R.R."/>
            <person name="Labutti K."/>
            <person name="Lipzen A."/>
            <person name="Lail K."/>
            <person name="Bauer D."/>
            <person name="Ohm R.A."/>
            <person name="Barry K.W."/>
            <person name="Spatafora J."/>
            <person name="Grigoriev I.V."/>
            <person name="Martin F.M."/>
            <person name="Pujade-Renaud V."/>
        </authorList>
    </citation>
    <scope>NUCLEOTIDE SEQUENCE [LARGE SCALE GENOMIC DNA]</scope>
    <source>
        <strain evidence="10 11">Philippines</strain>
    </source>
</reference>
<dbReference type="GO" id="GO:0051209">
    <property type="term" value="P:release of sequestered calcium ion into cytosol"/>
    <property type="evidence" value="ECO:0007669"/>
    <property type="project" value="TreeGrafter"/>
</dbReference>
<feature type="domain" description="PI-PLC Y-box" evidence="9">
    <location>
        <begin position="301"/>
        <end position="418"/>
    </location>
</feature>
<dbReference type="InterPro" id="IPR001711">
    <property type="entry name" value="PLipase_C_Pinositol-sp_Y"/>
</dbReference>
<evidence type="ECO:0000256" key="8">
    <source>
        <dbReference type="SAM" id="MobiDB-lite"/>
    </source>
</evidence>
<dbReference type="FunFam" id="3.20.20.190:FF:000039">
    <property type="entry name" value="Phosphoinositide phospholipase C"/>
    <property type="match status" value="1"/>
</dbReference>
<proteinExistence type="predicted"/>
<dbReference type="PROSITE" id="PS50008">
    <property type="entry name" value="PIPLC_Y_DOMAIN"/>
    <property type="match status" value="1"/>
</dbReference>
<evidence type="ECO:0000256" key="5">
    <source>
        <dbReference type="ARBA" id="ARBA00023224"/>
    </source>
</evidence>
<dbReference type="GO" id="GO:0016042">
    <property type="term" value="P:lipid catabolic process"/>
    <property type="evidence" value="ECO:0007669"/>
    <property type="project" value="UniProtKB-KW"/>
</dbReference>
<dbReference type="EMBL" id="KZ678136">
    <property type="protein sequence ID" value="PSN65959.1"/>
    <property type="molecule type" value="Genomic_DNA"/>
</dbReference>
<dbReference type="InterPro" id="IPR035892">
    <property type="entry name" value="C2_domain_sf"/>
</dbReference>
<comment type="function">
    <text evidence="6">The production of the second messenger molecules diacylglycerol (DAG) and inositol 1,4,5-trisphosphate (IP3) is mediated by activated phosphatidylinositol-specific phospholipase C enzymes.</text>
</comment>
<keyword evidence="4 7" id="KW-0443">Lipid metabolism</keyword>
<gene>
    <name evidence="10" type="ORF">BS50DRAFT_574439</name>
</gene>
<evidence type="ECO:0000313" key="10">
    <source>
        <dbReference type="EMBL" id="PSN65959.1"/>
    </source>
</evidence>
<dbReference type="Gene3D" id="2.60.40.150">
    <property type="entry name" value="C2 domain"/>
    <property type="match status" value="1"/>
</dbReference>
<dbReference type="SUPFAM" id="SSF51695">
    <property type="entry name" value="PLC-like phosphodiesterases"/>
    <property type="match status" value="1"/>
</dbReference>
<evidence type="ECO:0000256" key="4">
    <source>
        <dbReference type="ARBA" id="ARBA00023098"/>
    </source>
</evidence>
<dbReference type="InterPro" id="IPR017946">
    <property type="entry name" value="PLC-like_Pdiesterase_TIM-brl"/>
</dbReference>
<protein>
    <recommendedName>
        <fullName evidence="7">Phosphoinositide phospholipase C</fullName>
        <ecNumber evidence="7">3.1.4.11</ecNumber>
    </recommendedName>
</protein>
<dbReference type="Pfam" id="PF00388">
    <property type="entry name" value="PI-PLC-X"/>
    <property type="match status" value="1"/>
</dbReference>
<dbReference type="PROSITE" id="PS50007">
    <property type="entry name" value="PIPLC_X_DOMAIN"/>
    <property type="match status" value="1"/>
</dbReference>
<dbReference type="GO" id="GO:0048015">
    <property type="term" value="P:phosphatidylinositol-mediated signaling"/>
    <property type="evidence" value="ECO:0007669"/>
    <property type="project" value="TreeGrafter"/>
</dbReference>
<dbReference type="PANTHER" id="PTHR10336:SF169">
    <property type="entry name" value="PHOSPHOINOSITIDE PHOSPHOLIPASE C"/>
    <property type="match status" value="1"/>
</dbReference>
<dbReference type="AlphaFoldDB" id="A0A2T2NKR8"/>
<evidence type="ECO:0000259" key="9">
    <source>
        <dbReference type="PROSITE" id="PS50008"/>
    </source>
</evidence>
<dbReference type="InterPro" id="IPR000909">
    <property type="entry name" value="PLipase_C_PInositol-sp_X_dom"/>
</dbReference>
<dbReference type="Pfam" id="PF00387">
    <property type="entry name" value="PI-PLC-Y"/>
    <property type="match status" value="1"/>
</dbReference>
<name>A0A2T2NKR8_CORCC</name>
<evidence type="ECO:0000313" key="11">
    <source>
        <dbReference type="Proteomes" id="UP000240883"/>
    </source>
</evidence>